<dbReference type="Pfam" id="PF13895">
    <property type="entry name" value="Ig_2"/>
    <property type="match status" value="1"/>
</dbReference>
<dbReference type="Pfam" id="PF05345">
    <property type="entry name" value="He_PIG"/>
    <property type="match status" value="1"/>
</dbReference>
<proteinExistence type="predicted"/>
<dbReference type="InterPro" id="IPR015919">
    <property type="entry name" value="Cadherin-like_sf"/>
</dbReference>
<dbReference type="InterPro" id="IPR003599">
    <property type="entry name" value="Ig_sub"/>
</dbReference>
<name>A0A512MCD2_9BACT</name>
<dbReference type="EMBL" id="BKAG01000024">
    <property type="protein sequence ID" value="GEP44011.1"/>
    <property type="molecule type" value="Genomic_DNA"/>
</dbReference>
<dbReference type="PROSITE" id="PS50853">
    <property type="entry name" value="FN3"/>
    <property type="match status" value="1"/>
</dbReference>
<feature type="chain" id="PRO_5022178559" description="Ig-like domain-containing protein" evidence="1">
    <location>
        <begin position="32"/>
        <end position="1499"/>
    </location>
</feature>
<feature type="domain" description="Ig-like" evidence="2">
    <location>
        <begin position="824"/>
        <end position="900"/>
    </location>
</feature>
<dbReference type="InterPro" id="IPR003961">
    <property type="entry name" value="FN3_dom"/>
</dbReference>
<dbReference type="SUPFAM" id="SSF50965">
    <property type="entry name" value="Galactose oxidase, central domain"/>
    <property type="match status" value="2"/>
</dbReference>
<keyword evidence="1" id="KW-0732">Signal</keyword>
<dbReference type="InterPro" id="IPR007110">
    <property type="entry name" value="Ig-like_dom"/>
</dbReference>
<organism evidence="4 5">
    <name type="scientific">Brevifollis gellanilyticus</name>
    <dbReference type="NCBI Taxonomy" id="748831"/>
    <lineage>
        <taxon>Bacteria</taxon>
        <taxon>Pseudomonadati</taxon>
        <taxon>Verrucomicrobiota</taxon>
        <taxon>Verrucomicrobiia</taxon>
        <taxon>Verrucomicrobiales</taxon>
        <taxon>Verrucomicrobiaceae</taxon>
    </lineage>
</organism>
<evidence type="ECO:0000313" key="4">
    <source>
        <dbReference type="EMBL" id="GEP44011.1"/>
    </source>
</evidence>
<evidence type="ECO:0008006" key="6">
    <source>
        <dbReference type="Google" id="ProtNLM"/>
    </source>
</evidence>
<feature type="domain" description="Fibronectin type-III" evidence="3">
    <location>
        <begin position="724"/>
        <end position="824"/>
    </location>
</feature>
<dbReference type="OrthoDB" id="9798386at2"/>
<dbReference type="PANTHER" id="PTHR31778:SF2">
    <property type="entry name" value="BUD SITE SELECTION PROTEIN RAX2"/>
    <property type="match status" value="1"/>
</dbReference>
<evidence type="ECO:0000259" key="2">
    <source>
        <dbReference type="PROSITE" id="PS50835"/>
    </source>
</evidence>
<dbReference type="PROSITE" id="PS50835">
    <property type="entry name" value="IG_LIKE"/>
    <property type="match status" value="2"/>
</dbReference>
<dbReference type="InterPro" id="IPR011043">
    <property type="entry name" value="Gal_Oxase/kelch_b-propeller"/>
</dbReference>
<dbReference type="InterPro" id="IPR036179">
    <property type="entry name" value="Ig-like_dom_sf"/>
</dbReference>
<comment type="caution">
    <text evidence="4">The sequence shown here is derived from an EMBL/GenBank/DDBJ whole genome shotgun (WGS) entry which is preliminary data.</text>
</comment>
<dbReference type="GO" id="GO:1902929">
    <property type="term" value="C:plasma membrane of growing cell tip"/>
    <property type="evidence" value="ECO:0007669"/>
    <property type="project" value="TreeGrafter"/>
</dbReference>
<accession>A0A512MCD2</accession>
<reference evidence="4 5" key="1">
    <citation type="submission" date="2019-07" db="EMBL/GenBank/DDBJ databases">
        <title>Whole genome shotgun sequence of Brevifollis gellanilyticus NBRC 108608.</title>
        <authorList>
            <person name="Hosoyama A."/>
            <person name="Uohara A."/>
            <person name="Ohji S."/>
            <person name="Ichikawa N."/>
        </authorList>
    </citation>
    <scope>NUCLEOTIDE SEQUENCE [LARGE SCALE GENOMIC DNA]</scope>
    <source>
        <strain evidence="4 5">NBRC 108608</strain>
    </source>
</reference>
<evidence type="ECO:0000313" key="5">
    <source>
        <dbReference type="Proteomes" id="UP000321577"/>
    </source>
</evidence>
<dbReference type="GO" id="GO:0005509">
    <property type="term" value="F:calcium ion binding"/>
    <property type="evidence" value="ECO:0007669"/>
    <property type="project" value="InterPro"/>
</dbReference>
<sequence length="1499" mass="153234">MVTHVFPRAFQPLFAILLTTCGLWFSPRAQAFETTWDPSFNVPGADFQVYTMAETTTDIYYAGGFRAIGTAKAAFIVRFHKSDSTWHPLPGGTNGAVNKILFVGPDLYVGGTFTTAGTTTVNNIAKWNGTTWSALGTGIAGGFAPAVSDMTQFNGQVYVTGSFTTAGGVTVNSIARWNGASWSAVGTGLADVGFSGSGKALAVMGSNLYITGEFETAGGVTCNNIARWTGSTWEALHPDGLSGGGGRAYCLAVMGADLYVGGYFSRAGTVQFGSDNLMKWNGTTFSGVGGGANDTVYCLTSDGSNLYVGGEFTSAGGVAASHVAKWSGSTWSALGAGTNGDVLSVSVLNGGILYAGGTFSTAGTAAASKVARWTGSAWEAITSGKGLSGSVNAMVDTGTHIYVGGSFVTAGPIIANGIALFDKTAETWSPLGSGLGVTGPQASFGSASVSAILVDGANVYVGGSFNLAGGLAVNNIAKWDGVNWTALSNGVGSSVTDIVKIGSDLYISGFFNTASGTTVNCVAKWNGTAWSALGSGVSSSGYVTSLAVMGTDLFVAGNFTMAGGGAAKNIAKWNGTAWSALGTGLDYEAEGLLVDGSDLYVVGEFEKAGGVTVNGVAKWNGSAWSALGAGTSFFPPTTLTKSGSNLFIGGRFTSAGGSPAQYVAAWNGTAWEAVAENLVGVGLPEPSVNSIIINDTKAYFGTTLIAAGNVPFGRFGKATLTASSNKPLVDIFGGTLPKTTSVSIAVTVNPKGLTTTATLHYGTTQEFGTTKSIPLSPPNGTAAKTILVPLTGLTPGTQYYYRAIASNSAGTSETPINSFTTPSPPIIDVPPASNFVVQGTNLTLTPVVRGTPFLTYQWLKKTTPIPNAQGPNLVLNAITLAQAGEYAVKVTNGYGTATSTPLAKIAVIDTTDKVVGGKALATLVIPVPAAGPGLTFQWYKGGQILVKNALGGRATGVDTAKLSIAKFSAADEDNYTCVVKLGAFERTTGIIAAKVQSPPQIAAVPEFNLPWIVSGSVDAQITELITFLDPLLQNRPTKYVIANLPTGLTYNTTTGAISGKPTKSGPFKVKITASNSAGAALPVEVTVNVAALDTPLVGVFNGLVARSTDMNSKYGGTLNLTTTLGGGVSGKVVMAGKSYSLTTGALNATAGANATAQIPVKFGTVTLTLSITINRTTGELTGTLSDNDEGEYGSADVSAWRNSWSGKTPGETATAHSTHPFTAIVRPTSSSSTIPPGQGYGFLTITKTGIVTWKGQLADATTMTCSTTMGPNGEIPLHVMLYTNTGSLQGWTKVTADNATPANNLLDNLAGQNLTWFKNSQPAKSTTRSYKTGISLHNLIIEGSAWPKPTGLIPLTGLSDASATNNAQIVFTGAGVEASVTAGGAPLTQSLRIKSPSNAVAMPPAAQNPGTVTLSLNAATGEIKGAFTLKADPNPLQTSQKLNRTANYFGVVVKRLGKGFGHFNLAKLPEALPGQTPAATTPTTSPMRSGLVELKTLSP</sequence>
<gene>
    <name evidence="4" type="ORF">BGE01nite_33020</name>
</gene>
<protein>
    <recommendedName>
        <fullName evidence="6">Ig-like domain-containing protein</fullName>
    </recommendedName>
</protein>
<dbReference type="Proteomes" id="UP000321577">
    <property type="component" value="Unassembled WGS sequence"/>
</dbReference>
<dbReference type="CDD" id="cd00096">
    <property type="entry name" value="Ig"/>
    <property type="match status" value="1"/>
</dbReference>
<feature type="domain" description="Ig-like" evidence="2">
    <location>
        <begin position="901"/>
        <end position="979"/>
    </location>
</feature>
<dbReference type="PANTHER" id="PTHR31778">
    <property type="entry name" value="BUD SITE SELECTION PROTEIN RAX2"/>
    <property type="match status" value="1"/>
</dbReference>
<dbReference type="SUPFAM" id="SSF49313">
    <property type="entry name" value="Cadherin-like"/>
    <property type="match status" value="1"/>
</dbReference>
<keyword evidence="5" id="KW-1185">Reference proteome</keyword>
<dbReference type="InterPro" id="IPR013783">
    <property type="entry name" value="Ig-like_fold"/>
</dbReference>
<dbReference type="SUPFAM" id="SSF49265">
    <property type="entry name" value="Fibronectin type III"/>
    <property type="match status" value="1"/>
</dbReference>
<evidence type="ECO:0000259" key="3">
    <source>
        <dbReference type="PROSITE" id="PS50853"/>
    </source>
</evidence>
<dbReference type="SMART" id="SM00409">
    <property type="entry name" value="IG"/>
    <property type="match status" value="2"/>
</dbReference>
<dbReference type="InterPro" id="IPR036116">
    <property type="entry name" value="FN3_sf"/>
</dbReference>
<feature type="signal peptide" evidence="1">
    <location>
        <begin position="1"/>
        <end position="31"/>
    </location>
</feature>
<dbReference type="SUPFAM" id="SSF48726">
    <property type="entry name" value="Immunoglobulin"/>
    <property type="match status" value="2"/>
</dbReference>
<evidence type="ECO:0000256" key="1">
    <source>
        <dbReference type="SAM" id="SignalP"/>
    </source>
</evidence>
<dbReference type="Gene3D" id="2.60.40.10">
    <property type="entry name" value="Immunoglobulins"/>
    <property type="match status" value="3"/>
</dbReference>